<dbReference type="AlphaFoldDB" id="A0A2S0IEH5"/>
<dbReference type="PANTHER" id="PTHR43344">
    <property type="entry name" value="PHOSPHOSERINE PHOSPHATASE"/>
    <property type="match status" value="1"/>
</dbReference>
<accession>A0A2S0IEH5</accession>
<dbReference type="GO" id="GO:0006564">
    <property type="term" value="P:L-serine biosynthetic process"/>
    <property type="evidence" value="ECO:0007669"/>
    <property type="project" value="TreeGrafter"/>
</dbReference>
<dbReference type="InterPro" id="IPR023214">
    <property type="entry name" value="HAD_sf"/>
</dbReference>
<dbReference type="Proteomes" id="UP000239477">
    <property type="component" value="Chromosome"/>
</dbReference>
<dbReference type="GO" id="GO:0000287">
    <property type="term" value="F:magnesium ion binding"/>
    <property type="evidence" value="ECO:0007669"/>
    <property type="project" value="TreeGrafter"/>
</dbReference>
<dbReference type="InterPro" id="IPR050582">
    <property type="entry name" value="HAD-like_SerB"/>
</dbReference>
<dbReference type="NCBIfam" id="TIGR01488">
    <property type="entry name" value="HAD-SF-IB"/>
    <property type="match status" value="1"/>
</dbReference>
<keyword evidence="1" id="KW-0378">Hydrolase</keyword>
<dbReference type="GO" id="GO:0005737">
    <property type="term" value="C:cytoplasm"/>
    <property type="evidence" value="ECO:0007669"/>
    <property type="project" value="TreeGrafter"/>
</dbReference>
<keyword evidence="2" id="KW-1185">Reference proteome</keyword>
<dbReference type="GO" id="GO:0036424">
    <property type="term" value="F:L-phosphoserine phosphatase activity"/>
    <property type="evidence" value="ECO:0007669"/>
    <property type="project" value="TreeGrafter"/>
</dbReference>
<dbReference type="InterPro" id="IPR036412">
    <property type="entry name" value="HAD-like_sf"/>
</dbReference>
<dbReference type="SUPFAM" id="SSF56784">
    <property type="entry name" value="HAD-like"/>
    <property type="match status" value="1"/>
</dbReference>
<dbReference type="CDD" id="cd02612">
    <property type="entry name" value="HAD_PGPPase"/>
    <property type="match status" value="1"/>
</dbReference>
<gene>
    <name evidence="1" type="ORF">CLM73_26695</name>
</gene>
<dbReference type="Gene3D" id="3.40.50.1000">
    <property type="entry name" value="HAD superfamily/HAD-like"/>
    <property type="match status" value="1"/>
</dbReference>
<dbReference type="Gene3D" id="1.20.1440.100">
    <property type="entry name" value="SG protein - dephosphorylation function"/>
    <property type="match status" value="1"/>
</dbReference>
<protein>
    <submittedName>
        <fullName evidence="1">HAD-IB family hydrolase</fullName>
    </submittedName>
</protein>
<dbReference type="PANTHER" id="PTHR43344:SF14">
    <property type="entry name" value="HAD-IB FAMILY HYDROLASE"/>
    <property type="match status" value="1"/>
</dbReference>
<dbReference type="Pfam" id="PF12710">
    <property type="entry name" value="HAD"/>
    <property type="match status" value="1"/>
</dbReference>
<dbReference type="NCBIfam" id="TIGR01490">
    <property type="entry name" value="HAD-SF-IB-hyp1"/>
    <property type="match status" value="1"/>
</dbReference>
<organism evidence="1 2">
    <name type="scientific">Achromobacter spanius</name>
    <dbReference type="NCBI Taxonomy" id="217203"/>
    <lineage>
        <taxon>Bacteria</taxon>
        <taxon>Pseudomonadati</taxon>
        <taxon>Pseudomonadota</taxon>
        <taxon>Betaproteobacteria</taxon>
        <taxon>Burkholderiales</taxon>
        <taxon>Alcaligenaceae</taxon>
        <taxon>Achromobacter</taxon>
    </lineage>
</organism>
<dbReference type="EMBL" id="CP023270">
    <property type="protein sequence ID" value="AVJ30406.1"/>
    <property type="molecule type" value="Genomic_DNA"/>
</dbReference>
<dbReference type="RefSeq" id="WP_105241017.1">
    <property type="nucleotide sequence ID" value="NZ_CP023270.1"/>
</dbReference>
<sequence length="207" mass="23533">MATRTQFPVSTRVIAAFDFDGTLTQRDTFVPFLAHLSWVRLLAAFVRTAPALTAFALRLRTNEDAKQSLCRAALRGRSRNELARIARAWVHTIPLRPTLIERLRWHQQRGDRCVLVSASPDIYLEDAARYLGFDDLICTRMAVDAQGCLTGDFDGPNCWGPEKLRRLTERYGGPDQYELHAYGDSRGDQWLIDAAQHAWYRGQAVKP</sequence>
<reference evidence="1 2" key="1">
    <citation type="submission" date="2017-09" db="EMBL/GenBank/DDBJ databases">
        <title>Genomic, metabolic, and phenotypic characteristics of bacterial isolates from the natural microbiome of the model nematode Caenorhabditis elegans.</title>
        <authorList>
            <person name="Zimmermann J."/>
            <person name="Obeng N."/>
            <person name="Yang W."/>
            <person name="Obeng O."/>
            <person name="Kissoyan K."/>
            <person name="Pees B."/>
            <person name="Dirksen P."/>
            <person name="Hoppner M."/>
            <person name="Franke A."/>
            <person name="Rosenstiel P."/>
            <person name="Leippe M."/>
            <person name="Dierking K."/>
            <person name="Kaleta C."/>
            <person name="Schulenburg H."/>
        </authorList>
    </citation>
    <scope>NUCLEOTIDE SEQUENCE [LARGE SCALE GENOMIC DNA]</scope>
    <source>
        <strain evidence="1 2">MYb73</strain>
    </source>
</reference>
<name>A0A2S0IEH5_9BURK</name>
<dbReference type="OrthoDB" id="9784466at2"/>
<evidence type="ECO:0000313" key="1">
    <source>
        <dbReference type="EMBL" id="AVJ30406.1"/>
    </source>
</evidence>
<evidence type="ECO:0000313" key="2">
    <source>
        <dbReference type="Proteomes" id="UP000239477"/>
    </source>
</evidence>
<dbReference type="InterPro" id="IPR006385">
    <property type="entry name" value="HAD_hydro_SerB1"/>
</dbReference>
<proteinExistence type="predicted"/>